<evidence type="ECO:0000256" key="1">
    <source>
        <dbReference type="SAM" id="MobiDB-lite"/>
    </source>
</evidence>
<feature type="non-terminal residue" evidence="2">
    <location>
        <position position="105"/>
    </location>
</feature>
<feature type="compositionally biased region" description="Basic and acidic residues" evidence="1">
    <location>
        <begin position="46"/>
        <end position="57"/>
    </location>
</feature>
<feature type="compositionally biased region" description="Polar residues" evidence="1">
    <location>
        <begin position="95"/>
        <end position="105"/>
    </location>
</feature>
<evidence type="ECO:0000313" key="3">
    <source>
        <dbReference type="Proteomes" id="UP001476798"/>
    </source>
</evidence>
<proteinExistence type="predicted"/>
<dbReference type="Proteomes" id="UP001476798">
    <property type="component" value="Unassembled WGS sequence"/>
</dbReference>
<name>A0ABV0MWQ3_9TELE</name>
<dbReference type="EMBL" id="JAHRIO010015317">
    <property type="protein sequence ID" value="MEQ2163554.1"/>
    <property type="molecule type" value="Genomic_DNA"/>
</dbReference>
<accession>A0ABV0MWQ3</accession>
<feature type="region of interest" description="Disordered" evidence="1">
    <location>
        <begin position="46"/>
        <end position="105"/>
    </location>
</feature>
<evidence type="ECO:0000313" key="2">
    <source>
        <dbReference type="EMBL" id="MEQ2163554.1"/>
    </source>
</evidence>
<organism evidence="2 3">
    <name type="scientific">Goodea atripinnis</name>
    <dbReference type="NCBI Taxonomy" id="208336"/>
    <lineage>
        <taxon>Eukaryota</taxon>
        <taxon>Metazoa</taxon>
        <taxon>Chordata</taxon>
        <taxon>Craniata</taxon>
        <taxon>Vertebrata</taxon>
        <taxon>Euteleostomi</taxon>
        <taxon>Actinopterygii</taxon>
        <taxon>Neopterygii</taxon>
        <taxon>Teleostei</taxon>
        <taxon>Neoteleostei</taxon>
        <taxon>Acanthomorphata</taxon>
        <taxon>Ovalentaria</taxon>
        <taxon>Atherinomorphae</taxon>
        <taxon>Cyprinodontiformes</taxon>
        <taxon>Goodeidae</taxon>
        <taxon>Goodea</taxon>
    </lineage>
</organism>
<reference evidence="2 3" key="1">
    <citation type="submission" date="2021-06" db="EMBL/GenBank/DDBJ databases">
        <authorList>
            <person name="Palmer J.M."/>
        </authorList>
    </citation>
    <scope>NUCLEOTIDE SEQUENCE [LARGE SCALE GENOMIC DNA]</scope>
    <source>
        <strain evidence="2 3">GA_2019</strain>
        <tissue evidence="2">Muscle</tissue>
    </source>
</reference>
<sequence>MMRLPSSCLRFGPTRDPSSTLGTSQQKDQADNEVITLWEYLRREAEKSSRQAAERSKQRSPFWGSRLAIPLPGTGPLRHRPSPHPRSKSLAPVCFSSSFSEPELP</sequence>
<comment type="caution">
    <text evidence="2">The sequence shown here is derived from an EMBL/GenBank/DDBJ whole genome shotgun (WGS) entry which is preliminary data.</text>
</comment>
<gene>
    <name evidence="2" type="ORF">GOODEAATRI_031389</name>
</gene>
<protein>
    <submittedName>
        <fullName evidence="2">Uncharacterized protein</fullName>
    </submittedName>
</protein>
<keyword evidence="3" id="KW-1185">Reference proteome</keyword>
<feature type="compositionally biased region" description="Basic residues" evidence="1">
    <location>
        <begin position="77"/>
        <end position="87"/>
    </location>
</feature>
<feature type="compositionally biased region" description="Polar residues" evidence="1">
    <location>
        <begin position="16"/>
        <end position="27"/>
    </location>
</feature>
<feature type="region of interest" description="Disordered" evidence="1">
    <location>
        <begin position="1"/>
        <end position="30"/>
    </location>
</feature>